<evidence type="ECO:0000256" key="3">
    <source>
        <dbReference type="ARBA" id="ARBA00020629"/>
    </source>
</evidence>
<dbReference type="InterPro" id="IPR019258">
    <property type="entry name" value="Mediator_Med4"/>
</dbReference>
<dbReference type="GO" id="GO:0003712">
    <property type="term" value="F:transcription coregulator activity"/>
    <property type="evidence" value="ECO:0007669"/>
    <property type="project" value="InterPro"/>
</dbReference>
<dbReference type="PANTHER" id="PTHR13208">
    <property type="entry name" value="MEDIATOR OF RNA POLYMERASE II TRANSCRIPTION SUBUNIT 4"/>
    <property type="match status" value="1"/>
</dbReference>
<proteinExistence type="inferred from homology"/>
<dbReference type="EMBL" id="CADEPI010000009">
    <property type="protein sequence ID" value="CAB3362665.1"/>
    <property type="molecule type" value="Genomic_DNA"/>
</dbReference>
<evidence type="ECO:0000256" key="5">
    <source>
        <dbReference type="ARBA" id="ARBA00023163"/>
    </source>
</evidence>
<keyword evidence="12" id="KW-1185">Reference proteome</keyword>
<feature type="coiled-coil region" evidence="9">
    <location>
        <begin position="74"/>
        <end position="108"/>
    </location>
</feature>
<evidence type="ECO:0000256" key="9">
    <source>
        <dbReference type="SAM" id="Coils"/>
    </source>
</evidence>
<reference evidence="11 12" key="1">
    <citation type="submission" date="2020-04" db="EMBL/GenBank/DDBJ databases">
        <authorList>
            <person name="Alioto T."/>
            <person name="Alioto T."/>
            <person name="Gomez Garrido J."/>
        </authorList>
    </citation>
    <scope>NUCLEOTIDE SEQUENCE [LARGE SCALE GENOMIC DNA]</scope>
</reference>
<evidence type="ECO:0000256" key="8">
    <source>
        <dbReference type="RuleBase" id="RU364141"/>
    </source>
</evidence>
<dbReference type="PANTHER" id="PTHR13208:SF2">
    <property type="entry name" value="MEDIATOR OF RNA POLYMERASE II TRANSCRIPTION SUBUNIT 4"/>
    <property type="match status" value="1"/>
</dbReference>
<dbReference type="GO" id="GO:0070847">
    <property type="term" value="C:core mediator complex"/>
    <property type="evidence" value="ECO:0007669"/>
    <property type="project" value="TreeGrafter"/>
</dbReference>
<comment type="similarity">
    <text evidence="2 8">Belongs to the Mediator complex subunit 4 family.</text>
</comment>
<comment type="subunit">
    <text evidence="8">Component of the Mediator complex.</text>
</comment>
<accession>A0A8S1C3S3</accession>
<evidence type="ECO:0000256" key="6">
    <source>
        <dbReference type="ARBA" id="ARBA00023242"/>
    </source>
</evidence>
<keyword evidence="4 8" id="KW-0805">Transcription regulation</keyword>
<keyword evidence="8" id="KW-0010">Activator</keyword>
<keyword evidence="6 8" id="KW-0539">Nucleus</keyword>
<evidence type="ECO:0000256" key="4">
    <source>
        <dbReference type="ARBA" id="ARBA00023015"/>
    </source>
</evidence>
<name>A0A8S1C3S3_9INSE</name>
<organism evidence="11 12">
    <name type="scientific">Cloeon dipterum</name>
    <dbReference type="NCBI Taxonomy" id="197152"/>
    <lineage>
        <taxon>Eukaryota</taxon>
        <taxon>Metazoa</taxon>
        <taxon>Ecdysozoa</taxon>
        <taxon>Arthropoda</taxon>
        <taxon>Hexapoda</taxon>
        <taxon>Insecta</taxon>
        <taxon>Pterygota</taxon>
        <taxon>Palaeoptera</taxon>
        <taxon>Ephemeroptera</taxon>
        <taxon>Pisciforma</taxon>
        <taxon>Baetidae</taxon>
        <taxon>Cloeon</taxon>
    </lineage>
</organism>
<feature type="compositionally biased region" description="Low complexity" evidence="10">
    <location>
        <begin position="261"/>
        <end position="273"/>
    </location>
</feature>
<keyword evidence="9" id="KW-0175">Coiled coil</keyword>
<comment type="function">
    <text evidence="8">Component of the Mediator complex, a coactivator involved in the regulated transcription of nearly all RNA polymerase II-dependent genes. Mediator functions as a bridge to convey information from gene-specific regulatory proteins to the basal RNA polymerase II transcription machinery. Mediator is recruited to promoters by direct interactions with regulatory proteins and serves as a scaffold for the assembly of a functional preinitiation complex with RNA polymerase II and the general transcription factors.</text>
</comment>
<dbReference type="Proteomes" id="UP000494165">
    <property type="component" value="Unassembled WGS sequence"/>
</dbReference>
<evidence type="ECO:0000256" key="10">
    <source>
        <dbReference type="SAM" id="MobiDB-lite"/>
    </source>
</evidence>
<evidence type="ECO:0000256" key="2">
    <source>
        <dbReference type="ARBA" id="ARBA00009626"/>
    </source>
</evidence>
<evidence type="ECO:0000313" key="11">
    <source>
        <dbReference type="EMBL" id="CAB3362665.1"/>
    </source>
</evidence>
<sequence>MASTNVGTREKLLSLIDDVELISKEMLENVLTQKPQKMSSSEYDVLTDLLVSKDNEIKDTLKVAAAQAGVESKITALRVQVEKQDQDIQSLQKQLKEAEHILATAIFQAKQKLQSIAKAAKRPVQSEELIKFAHRISSTNAISAPTTWVPGDPRRPYPTDIEMRMGFLGRLGDVPVGASHIIMGSPAHLGGAIPEGPSYRGSGQQEPIMASHPHQFSWQSGELHMLLGGPGGASASVPMETGGRGNYQGKDTSQDTVEVMSTDSSSSSSSDSQ</sequence>
<evidence type="ECO:0000256" key="1">
    <source>
        <dbReference type="ARBA" id="ARBA00004123"/>
    </source>
</evidence>
<dbReference type="Pfam" id="PF10018">
    <property type="entry name" value="Med4"/>
    <property type="match status" value="1"/>
</dbReference>
<comment type="subcellular location">
    <subcellularLocation>
        <location evidence="1 8">Nucleus</location>
    </subcellularLocation>
</comment>
<feature type="region of interest" description="Disordered" evidence="10">
    <location>
        <begin position="229"/>
        <end position="273"/>
    </location>
</feature>
<dbReference type="AlphaFoldDB" id="A0A8S1C3S3"/>
<comment type="caution">
    <text evidence="11">The sequence shown here is derived from an EMBL/GenBank/DDBJ whole genome shotgun (WGS) entry which is preliminary data.</text>
</comment>
<dbReference type="GO" id="GO:0006357">
    <property type="term" value="P:regulation of transcription by RNA polymerase II"/>
    <property type="evidence" value="ECO:0007669"/>
    <property type="project" value="InterPro"/>
</dbReference>
<gene>
    <name evidence="8" type="primary">MED4</name>
    <name evidence="11" type="ORF">CLODIP_2_CD14257</name>
</gene>
<evidence type="ECO:0000313" key="12">
    <source>
        <dbReference type="Proteomes" id="UP000494165"/>
    </source>
</evidence>
<protein>
    <recommendedName>
        <fullName evidence="3 8">Mediator of RNA polymerase II transcription subunit 4</fullName>
    </recommendedName>
    <alternativeName>
        <fullName evidence="7 8">Mediator complex subunit 4</fullName>
    </alternativeName>
</protein>
<dbReference type="GO" id="GO:0016592">
    <property type="term" value="C:mediator complex"/>
    <property type="evidence" value="ECO:0007669"/>
    <property type="project" value="InterPro"/>
</dbReference>
<dbReference type="OrthoDB" id="1929813at2759"/>
<evidence type="ECO:0000256" key="7">
    <source>
        <dbReference type="ARBA" id="ARBA00031257"/>
    </source>
</evidence>
<keyword evidence="5 8" id="KW-0804">Transcription</keyword>